<feature type="compositionally biased region" description="Basic and acidic residues" evidence="1">
    <location>
        <begin position="33"/>
        <end position="44"/>
    </location>
</feature>
<dbReference type="PANTHER" id="PTHR40618:SF1">
    <property type="entry name" value="B-ZIP TRANSCRIPTION FACTOR (EUROFUNG)"/>
    <property type="match status" value="1"/>
</dbReference>
<gene>
    <name evidence="2" type="ORF">VTL71DRAFT_4180</name>
</gene>
<keyword evidence="3" id="KW-1185">Reference proteome</keyword>
<evidence type="ECO:0008006" key="4">
    <source>
        <dbReference type="Google" id="ProtNLM"/>
    </source>
</evidence>
<evidence type="ECO:0000313" key="2">
    <source>
        <dbReference type="EMBL" id="KAL2065040.1"/>
    </source>
</evidence>
<reference evidence="2 3" key="1">
    <citation type="journal article" date="2024" name="Commun. Biol.">
        <title>Comparative genomic analysis of thermophilic fungi reveals convergent evolutionary adaptations and gene losses.</title>
        <authorList>
            <person name="Steindorff A.S."/>
            <person name="Aguilar-Pontes M.V."/>
            <person name="Robinson A.J."/>
            <person name="Andreopoulos B."/>
            <person name="LaButti K."/>
            <person name="Kuo A."/>
            <person name="Mondo S."/>
            <person name="Riley R."/>
            <person name="Otillar R."/>
            <person name="Haridas S."/>
            <person name="Lipzen A."/>
            <person name="Grimwood J."/>
            <person name="Schmutz J."/>
            <person name="Clum A."/>
            <person name="Reid I.D."/>
            <person name="Moisan M.C."/>
            <person name="Butler G."/>
            <person name="Nguyen T.T.M."/>
            <person name="Dewar K."/>
            <person name="Conant G."/>
            <person name="Drula E."/>
            <person name="Henrissat B."/>
            <person name="Hansel C."/>
            <person name="Singer S."/>
            <person name="Hutchinson M.I."/>
            <person name="de Vries R.P."/>
            <person name="Natvig D.O."/>
            <person name="Powell A.J."/>
            <person name="Tsang A."/>
            <person name="Grigoriev I.V."/>
        </authorList>
    </citation>
    <scope>NUCLEOTIDE SEQUENCE [LARGE SCALE GENOMIC DNA]</scope>
    <source>
        <strain evidence="2 3">CBS 494.80</strain>
    </source>
</reference>
<dbReference type="PANTHER" id="PTHR40618">
    <property type="entry name" value="B-ZIP TRANSCRIPTION FACTOR (EUROFUNG)-RELATED"/>
    <property type="match status" value="1"/>
</dbReference>
<feature type="region of interest" description="Disordered" evidence="1">
    <location>
        <begin position="1"/>
        <end position="44"/>
    </location>
</feature>
<evidence type="ECO:0000256" key="1">
    <source>
        <dbReference type="SAM" id="MobiDB-lite"/>
    </source>
</evidence>
<dbReference type="SUPFAM" id="SSF57959">
    <property type="entry name" value="Leucine zipper domain"/>
    <property type="match status" value="1"/>
</dbReference>
<accession>A0ABR4C525</accession>
<feature type="compositionally biased region" description="Polar residues" evidence="1">
    <location>
        <begin position="1"/>
        <end position="20"/>
    </location>
</feature>
<proteinExistence type="predicted"/>
<comment type="caution">
    <text evidence="2">The sequence shown here is derived from an EMBL/GenBank/DDBJ whole genome shotgun (WGS) entry which is preliminary data.</text>
</comment>
<protein>
    <recommendedName>
        <fullName evidence="4">BZIP domain-containing protein</fullName>
    </recommendedName>
</protein>
<dbReference type="Proteomes" id="UP001595075">
    <property type="component" value="Unassembled WGS sequence"/>
</dbReference>
<sequence>MDSSMSNQSKLGIPSTNPEQQRPKNKVRGRPVKNSDKSKVPEQRRLQIRRAQEGFRNRKEAAKASLEAKNDSLQAIVRNMSNIFLDLSDSMIQSDAIHLEPNLGQDLASATSRFITLAKSAVGDSDNTADVVPDVSETSSNRDKTLSQPISGTFTGLKNDRRKFSLSPAPNIQILEDFNPVPETLLRKEIFGNGWFGSQPGLVSQLSPANVDLNRLDNSFGMKLLQTTLSVADESLMDIRGETGKNTFYYALKYHTREQLLFTLRWFLGPGIRTLRALGSAVFGFTSALSLQYLEAVNSGLDPKILNPLVDAQALVEVQRKLPISPYFNAFTVEDYMVSKGAYHMDEDVMFLRMVDDDLPGQAWSDTTIQYHSTPVAANAEGLTTYMPTLATDGAYGGRATSNITLDRRLPNGGWGGILRIDDTQIEKASANVGTDPTTQPSSMNTKFRTVSVPLLLQSLAKRGQCLGTGPGYLSTSVDTAIDISTLEYSS</sequence>
<dbReference type="InterPro" id="IPR046347">
    <property type="entry name" value="bZIP_sf"/>
</dbReference>
<dbReference type="CDD" id="cd14688">
    <property type="entry name" value="bZIP_YAP"/>
    <property type="match status" value="1"/>
</dbReference>
<evidence type="ECO:0000313" key="3">
    <source>
        <dbReference type="Proteomes" id="UP001595075"/>
    </source>
</evidence>
<name>A0ABR4C525_9HELO</name>
<dbReference type="EMBL" id="JAZHXI010000013">
    <property type="protein sequence ID" value="KAL2065040.1"/>
    <property type="molecule type" value="Genomic_DNA"/>
</dbReference>
<organism evidence="2 3">
    <name type="scientific">Oculimacula yallundae</name>
    <dbReference type="NCBI Taxonomy" id="86028"/>
    <lineage>
        <taxon>Eukaryota</taxon>
        <taxon>Fungi</taxon>
        <taxon>Dikarya</taxon>
        <taxon>Ascomycota</taxon>
        <taxon>Pezizomycotina</taxon>
        <taxon>Leotiomycetes</taxon>
        <taxon>Helotiales</taxon>
        <taxon>Ploettnerulaceae</taxon>
        <taxon>Oculimacula</taxon>
    </lineage>
</organism>
<dbReference type="Gene3D" id="1.20.5.170">
    <property type="match status" value="1"/>
</dbReference>